<dbReference type="GO" id="GO:0005829">
    <property type="term" value="C:cytosol"/>
    <property type="evidence" value="ECO:0007669"/>
    <property type="project" value="TreeGrafter"/>
</dbReference>
<dbReference type="InterPro" id="IPR011034">
    <property type="entry name" value="Formyl_transferase-like_C_sf"/>
</dbReference>
<dbReference type="PANTHER" id="PTHR11138">
    <property type="entry name" value="METHIONYL-TRNA FORMYLTRANSFERASE"/>
    <property type="match status" value="1"/>
</dbReference>
<dbReference type="EMBL" id="MHWA01000009">
    <property type="protein sequence ID" value="OHB01808.1"/>
    <property type="molecule type" value="Genomic_DNA"/>
</dbReference>
<name>A0A1G2TWW8_9BACT</name>
<dbReference type="GO" id="GO:0004479">
    <property type="term" value="F:methionyl-tRNA formyltransferase activity"/>
    <property type="evidence" value="ECO:0007669"/>
    <property type="project" value="UniProtKB-EC"/>
</dbReference>
<dbReference type="Pfam" id="PF00551">
    <property type="entry name" value="Formyl_trans_N"/>
    <property type="match status" value="1"/>
</dbReference>
<dbReference type="InterPro" id="IPR041711">
    <property type="entry name" value="Met-tRNA-FMT_N"/>
</dbReference>
<evidence type="ECO:0000313" key="3">
    <source>
        <dbReference type="EMBL" id="OHB01808.1"/>
    </source>
</evidence>
<sequence>MKFAFFGTSEFSVYVLEELKAHNIVPHLIVSSPDKPKGRKLIITPPPTKVWAEKNNIPVYQPKSLRSLKKDGTPFEEPAKDYLKNFLNGDEWDLFLVASYGKIIPREIFDIPIHKTLNIHPSLLPKYRGASPIQAQILNDEKNVGVTIMQIDEGMDTGPIVVQKEVKFPKWQALKCLASLTEAVLRRKFSAENYPCISELATKEIPDIPNRKELEKILAVEGARLFSHILPEWLIGAIDPIMQNENLATECGKIEKADGEIDLKDDPYKNFLKIKAFENWPGTYFYTERGNKKIRVIITDAKLKDNNLEILKIIPEGKKEMSYESFMQGQK</sequence>
<dbReference type="PANTHER" id="PTHR11138:SF5">
    <property type="entry name" value="METHIONYL-TRNA FORMYLTRANSFERASE, MITOCHONDRIAL"/>
    <property type="match status" value="1"/>
</dbReference>
<organism evidence="3 4">
    <name type="scientific">Candidatus Zambryskibacteria bacterium RIFCSPLOWO2_01_FULL_35_19</name>
    <dbReference type="NCBI Taxonomy" id="1802757"/>
    <lineage>
        <taxon>Bacteria</taxon>
        <taxon>Candidatus Zambryskiibacteriota</taxon>
    </lineage>
</organism>
<protein>
    <recommendedName>
        <fullName evidence="1">methionyl-tRNA formyltransferase</fullName>
        <ecNumber evidence="1">2.1.2.9</ecNumber>
    </recommendedName>
</protein>
<dbReference type="SUPFAM" id="SSF50486">
    <property type="entry name" value="FMT C-terminal domain-like"/>
    <property type="match status" value="1"/>
</dbReference>
<evidence type="ECO:0000313" key="4">
    <source>
        <dbReference type="Proteomes" id="UP000178404"/>
    </source>
</evidence>
<comment type="caution">
    <text evidence="3">The sequence shown here is derived from an EMBL/GenBank/DDBJ whole genome shotgun (WGS) entry which is preliminary data.</text>
</comment>
<dbReference type="InterPro" id="IPR002376">
    <property type="entry name" value="Formyl_transf_N"/>
</dbReference>
<reference evidence="3 4" key="1">
    <citation type="journal article" date="2016" name="Nat. Commun.">
        <title>Thousands of microbial genomes shed light on interconnected biogeochemical processes in an aquifer system.</title>
        <authorList>
            <person name="Anantharaman K."/>
            <person name="Brown C.T."/>
            <person name="Hug L.A."/>
            <person name="Sharon I."/>
            <person name="Castelle C.J."/>
            <person name="Probst A.J."/>
            <person name="Thomas B.C."/>
            <person name="Singh A."/>
            <person name="Wilkins M.J."/>
            <person name="Karaoz U."/>
            <person name="Brodie E.L."/>
            <person name="Williams K.H."/>
            <person name="Hubbard S.S."/>
            <person name="Banfield J.F."/>
        </authorList>
    </citation>
    <scope>NUCLEOTIDE SEQUENCE [LARGE SCALE GENOMIC DNA]</scope>
</reference>
<evidence type="ECO:0000259" key="2">
    <source>
        <dbReference type="Pfam" id="PF00551"/>
    </source>
</evidence>
<gene>
    <name evidence="3" type="ORF">A3A90_00035</name>
</gene>
<dbReference type="CDD" id="cd08646">
    <property type="entry name" value="FMT_core_Met-tRNA-FMT_N"/>
    <property type="match status" value="1"/>
</dbReference>
<dbReference type="Proteomes" id="UP000178404">
    <property type="component" value="Unassembled WGS sequence"/>
</dbReference>
<dbReference type="SUPFAM" id="SSF53328">
    <property type="entry name" value="Formyltransferase"/>
    <property type="match status" value="1"/>
</dbReference>
<dbReference type="Gene3D" id="3.40.50.12230">
    <property type="match status" value="1"/>
</dbReference>
<proteinExistence type="predicted"/>
<dbReference type="EC" id="2.1.2.9" evidence="1"/>
<dbReference type="InterPro" id="IPR036477">
    <property type="entry name" value="Formyl_transf_N_sf"/>
</dbReference>
<accession>A0A1G2TWW8</accession>
<evidence type="ECO:0000256" key="1">
    <source>
        <dbReference type="ARBA" id="ARBA00012261"/>
    </source>
</evidence>
<dbReference type="AlphaFoldDB" id="A0A1G2TWW8"/>
<feature type="domain" description="Formyl transferase N-terminal" evidence="2">
    <location>
        <begin position="1"/>
        <end position="167"/>
    </location>
</feature>